<organism evidence="2 3">
    <name type="scientific">Gomphillus americanus</name>
    <dbReference type="NCBI Taxonomy" id="1940652"/>
    <lineage>
        <taxon>Eukaryota</taxon>
        <taxon>Fungi</taxon>
        <taxon>Dikarya</taxon>
        <taxon>Ascomycota</taxon>
        <taxon>Pezizomycotina</taxon>
        <taxon>Lecanoromycetes</taxon>
        <taxon>OSLEUM clade</taxon>
        <taxon>Ostropomycetidae</taxon>
        <taxon>Ostropales</taxon>
        <taxon>Graphidaceae</taxon>
        <taxon>Gomphilloideae</taxon>
        <taxon>Gomphillus</taxon>
    </lineage>
</organism>
<name>A0A8H3EYR3_9LECA</name>
<keyword evidence="3" id="KW-1185">Reference proteome</keyword>
<sequence length="70" mass="7674">MAITGDVQRFGSYNLVFNVYKKFVPLYAQRIEVAALQLKEVFEESSTTTALSLQSTTEATDSGAEHLVSA</sequence>
<evidence type="ECO:0000313" key="3">
    <source>
        <dbReference type="Proteomes" id="UP000664169"/>
    </source>
</evidence>
<dbReference type="EMBL" id="CAJPDQ010000007">
    <property type="protein sequence ID" value="CAF9912737.1"/>
    <property type="molecule type" value="Genomic_DNA"/>
</dbReference>
<proteinExistence type="predicted"/>
<protein>
    <submittedName>
        <fullName evidence="2">Uncharacterized protein</fullName>
    </submittedName>
</protein>
<evidence type="ECO:0000256" key="1">
    <source>
        <dbReference type="SAM" id="MobiDB-lite"/>
    </source>
</evidence>
<comment type="caution">
    <text evidence="2">The sequence shown here is derived from an EMBL/GenBank/DDBJ whole genome shotgun (WGS) entry which is preliminary data.</text>
</comment>
<feature type="region of interest" description="Disordered" evidence="1">
    <location>
        <begin position="49"/>
        <end position="70"/>
    </location>
</feature>
<dbReference type="Proteomes" id="UP000664169">
    <property type="component" value="Unassembled WGS sequence"/>
</dbReference>
<feature type="compositionally biased region" description="Low complexity" evidence="1">
    <location>
        <begin position="49"/>
        <end position="60"/>
    </location>
</feature>
<dbReference type="AlphaFoldDB" id="A0A8H3EYR3"/>
<evidence type="ECO:0000313" key="2">
    <source>
        <dbReference type="EMBL" id="CAF9912737.1"/>
    </source>
</evidence>
<gene>
    <name evidence="2" type="ORF">GOMPHAMPRED_007754</name>
</gene>
<reference evidence="2" key="1">
    <citation type="submission" date="2021-03" db="EMBL/GenBank/DDBJ databases">
        <authorList>
            <person name="Tagirdzhanova G."/>
        </authorList>
    </citation>
    <scope>NUCLEOTIDE SEQUENCE</scope>
</reference>
<accession>A0A8H3EYR3</accession>